<accession>A0A2W4C914</accession>
<protein>
    <recommendedName>
        <fullName evidence="1">DUF3658 domain-containing protein</fullName>
    </recommendedName>
</protein>
<dbReference type="EMBL" id="PCDP01000077">
    <property type="protein sequence ID" value="PZM07868.1"/>
    <property type="molecule type" value="Genomic_DNA"/>
</dbReference>
<comment type="caution">
    <text evidence="2">The sequence shown here is derived from an EMBL/GenBank/DDBJ whole genome shotgun (WGS) entry which is preliminary data.</text>
</comment>
<dbReference type="Pfam" id="PF12395">
    <property type="entry name" value="DUF3658"/>
    <property type="match status" value="1"/>
</dbReference>
<dbReference type="Proteomes" id="UP000248925">
    <property type="component" value="Unassembled WGS sequence"/>
</dbReference>
<evidence type="ECO:0000259" key="1">
    <source>
        <dbReference type="Pfam" id="PF12395"/>
    </source>
</evidence>
<evidence type="ECO:0000313" key="3">
    <source>
        <dbReference type="Proteomes" id="UP000248925"/>
    </source>
</evidence>
<sequence>MAEDAPFRIITPTGLVSAPKDCFDHLLLAQSATDWRKVAYVVGNALGLNSEPYMQMSDLTLIDRVAVLVEQGKLIADGDPYKVRECRVRLV</sequence>
<keyword evidence="3" id="KW-1185">Reference proteome</keyword>
<dbReference type="AlphaFoldDB" id="A0A2W4C914"/>
<gene>
    <name evidence="2" type="ORF">CPY51_30630</name>
</gene>
<evidence type="ECO:0000313" key="2">
    <source>
        <dbReference type="EMBL" id="PZM07868.1"/>
    </source>
</evidence>
<name>A0A2W4C914_9HYPH</name>
<organism evidence="2 3">
    <name type="scientific">Rhizobium tubonense</name>
    <dbReference type="NCBI Taxonomy" id="484088"/>
    <lineage>
        <taxon>Bacteria</taxon>
        <taxon>Pseudomonadati</taxon>
        <taxon>Pseudomonadota</taxon>
        <taxon>Alphaproteobacteria</taxon>
        <taxon>Hyphomicrobiales</taxon>
        <taxon>Rhizobiaceae</taxon>
        <taxon>Rhizobium/Agrobacterium group</taxon>
        <taxon>Rhizobium</taxon>
    </lineage>
</organism>
<feature type="domain" description="DUF3658" evidence="1">
    <location>
        <begin position="3"/>
        <end position="86"/>
    </location>
</feature>
<dbReference type="InterPro" id="IPR022123">
    <property type="entry name" value="DUF3658"/>
</dbReference>
<dbReference type="OrthoDB" id="7565760at2"/>
<reference evidence="2 3" key="1">
    <citation type="journal article" date="2018" name="Sci. Rep.">
        <title>Rhizobium tumorigenes sp. nov., a novel plant tumorigenic bacterium isolated from cane gall tumors on thornless blackberry.</title>
        <authorList>
            <person name="Kuzmanovi N."/>
            <person name="Smalla K."/>
            <person name="Gronow S."/>
            <person name="PuBawska J."/>
        </authorList>
    </citation>
    <scope>NUCLEOTIDE SEQUENCE [LARGE SCALE GENOMIC DNA]</scope>
    <source>
        <strain evidence="2 3">CCBAU 85046</strain>
    </source>
</reference>
<proteinExistence type="predicted"/>